<accession>M3FXR1</accession>
<protein>
    <submittedName>
        <fullName evidence="2">Uncharacterized protein</fullName>
    </submittedName>
</protein>
<name>M3FXR1_LEPIR</name>
<dbReference type="Proteomes" id="UP000011776">
    <property type="component" value="Unassembled WGS sequence"/>
</dbReference>
<dbReference type="EMBL" id="AFME02000103">
    <property type="protein sequence ID" value="EMG12334.1"/>
    <property type="molecule type" value="Genomic_DNA"/>
</dbReference>
<feature type="compositionally biased region" description="Basic residues" evidence="1">
    <location>
        <begin position="1"/>
        <end position="14"/>
    </location>
</feature>
<proteinExistence type="predicted"/>
<evidence type="ECO:0000313" key="3">
    <source>
        <dbReference type="Proteomes" id="UP000011776"/>
    </source>
</evidence>
<evidence type="ECO:0000313" key="2">
    <source>
        <dbReference type="EMBL" id="EMG12334.1"/>
    </source>
</evidence>
<gene>
    <name evidence="2" type="ORF">LEP1GSC151_0555</name>
</gene>
<feature type="region of interest" description="Disordered" evidence="1">
    <location>
        <begin position="1"/>
        <end position="25"/>
    </location>
</feature>
<evidence type="ECO:0000256" key="1">
    <source>
        <dbReference type="SAM" id="MobiDB-lite"/>
    </source>
</evidence>
<organism evidence="2 3">
    <name type="scientific">Leptospira interrogans serovar Grippotyphosa str. LT2186</name>
    <dbReference type="NCBI Taxonomy" id="1001599"/>
    <lineage>
        <taxon>Bacteria</taxon>
        <taxon>Pseudomonadati</taxon>
        <taxon>Spirochaetota</taxon>
        <taxon>Spirochaetia</taxon>
        <taxon>Leptospirales</taxon>
        <taxon>Leptospiraceae</taxon>
        <taxon>Leptospira</taxon>
    </lineage>
</organism>
<sequence>MRNRKNERKIKKSKNKEDRSVGKLSIENQNKIQTPIIQKIDDPLAGLSIEQRKEFISNLSKQNKKILDQSFIKLKEMLREFSPETLLSIFSNVSHNTNVSENGVEYIEGNEIEQVHVEILQALALMLPKKSWGHRPISAEVFTKVSDIIKT</sequence>
<dbReference type="AlphaFoldDB" id="M3FXR1"/>
<dbReference type="BioCyc" id="LINT1001599:G11K9-4876-MONOMER"/>
<comment type="caution">
    <text evidence="2">The sequence shown here is derived from an EMBL/GenBank/DDBJ whole genome shotgun (WGS) entry which is preliminary data.</text>
</comment>
<reference evidence="2 3" key="1">
    <citation type="submission" date="2013-02" db="EMBL/GenBank/DDBJ databases">
        <authorList>
            <person name="Harkins D.M."/>
            <person name="Durkin A.S."/>
            <person name="Brinkac L.M."/>
            <person name="Haft D.H."/>
            <person name="Selengut J.D."/>
            <person name="Sanka R."/>
            <person name="DePew J."/>
            <person name="Purushe J."/>
            <person name="Tulsiani S.M."/>
            <person name="Graham G.C."/>
            <person name="Burns M.-A."/>
            <person name="Dohnt M.F."/>
            <person name="Smythe L.D."/>
            <person name="McKay D.B."/>
            <person name="Craig S.B."/>
            <person name="Vinetz J.M."/>
            <person name="Sutton G.G."/>
            <person name="Nierman W.C."/>
            <person name="Fouts D.E."/>
        </authorList>
    </citation>
    <scope>NUCLEOTIDE SEQUENCE [LARGE SCALE GENOMIC DNA]</scope>
    <source>
        <strain evidence="2 3">LT2186</strain>
    </source>
</reference>